<evidence type="ECO:0000256" key="14">
    <source>
        <dbReference type="ARBA" id="ARBA00032361"/>
    </source>
</evidence>
<feature type="transmembrane region" description="Helical" evidence="16">
    <location>
        <begin position="192"/>
        <end position="220"/>
    </location>
</feature>
<keyword evidence="8 16" id="KW-0812">Transmembrane</keyword>
<dbReference type="Pfam" id="PF01066">
    <property type="entry name" value="CDP-OH_P_transf"/>
    <property type="match status" value="1"/>
</dbReference>
<keyword evidence="18" id="KW-1185">Reference proteome</keyword>
<dbReference type="GO" id="GO:0008654">
    <property type="term" value="P:phospholipid biosynthetic process"/>
    <property type="evidence" value="ECO:0007669"/>
    <property type="project" value="UniProtKB-KW"/>
</dbReference>
<dbReference type="PROSITE" id="PS51257">
    <property type="entry name" value="PROKAR_LIPOPROTEIN"/>
    <property type="match status" value="1"/>
</dbReference>
<evidence type="ECO:0000256" key="4">
    <source>
        <dbReference type="ARBA" id="ARBA00013174"/>
    </source>
</evidence>
<dbReference type="NCBIfam" id="TIGR00473">
    <property type="entry name" value="pssA"/>
    <property type="match status" value="1"/>
</dbReference>
<evidence type="ECO:0000256" key="2">
    <source>
        <dbReference type="ARBA" id="ARBA00004127"/>
    </source>
</evidence>
<dbReference type="AlphaFoldDB" id="A0A4Y9QRG5"/>
<keyword evidence="11 16" id="KW-0472">Membrane</keyword>
<dbReference type="GO" id="GO:0003882">
    <property type="term" value="F:CDP-diacylglycerol-serine O-phosphatidyltransferase activity"/>
    <property type="evidence" value="ECO:0007669"/>
    <property type="project" value="UniProtKB-EC"/>
</dbReference>
<feature type="transmembrane region" description="Helical" evidence="16">
    <location>
        <begin position="7"/>
        <end position="27"/>
    </location>
</feature>
<dbReference type="GO" id="GO:0016020">
    <property type="term" value="C:membrane"/>
    <property type="evidence" value="ECO:0007669"/>
    <property type="project" value="InterPro"/>
</dbReference>
<feature type="transmembrane region" description="Helical" evidence="16">
    <location>
        <begin position="123"/>
        <end position="141"/>
    </location>
</feature>
<keyword evidence="7 15" id="KW-0808">Transferase</keyword>
<dbReference type="EMBL" id="SPSB01000003">
    <property type="protein sequence ID" value="TFV94398.1"/>
    <property type="molecule type" value="Genomic_DNA"/>
</dbReference>
<evidence type="ECO:0000313" key="17">
    <source>
        <dbReference type="EMBL" id="TFV94398.1"/>
    </source>
</evidence>
<gene>
    <name evidence="17" type="primary">pssA</name>
    <name evidence="17" type="ORF">E4S40_10255</name>
</gene>
<evidence type="ECO:0000256" key="12">
    <source>
        <dbReference type="ARBA" id="ARBA00023209"/>
    </source>
</evidence>
<reference evidence="17 18" key="1">
    <citation type="submission" date="2019-03" db="EMBL/GenBank/DDBJ databases">
        <title>Algoriphagus sp. nov, a new strain isolated from root system soil of mangrove plant Kandelia.</title>
        <authorList>
            <person name="Yin Q."/>
            <person name="Wang K."/>
            <person name="Song Z."/>
        </authorList>
    </citation>
    <scope>NUCLEOTIDE SEQUENCE [LARGE SCALE GENOMIC DNA]</scope>
    <source>
        <strain evidence="17 18">XY-J91</strain>
    </source>
</reference>
<comment type="catalytic activity">
    <reaction evidence="1">
        <text>a CDP-1,2-diacyl-sn-glycerol + L-serine = a 1,2-diacyl-sn-glycero-3-phospho-L-serine + CMP + H(+)</text>
        <dbReference type="Rhea" id="RHEA:16913"/>
        <dbReference type="ChEBI" id="CHEBI:15378"/>
        <dbReference type="ChEBI" id="CHEBI:33384"/>
        <dbReference type="ChEBI" id="CHEBI:57262"/>
        <dbReference type="ChEBI" id="CHEBI:58332"/>
        <dbReference type="ChEBI" id="CHEBI:60377"/>
        <dbReference type="EC" id="2.7.8.8"/>
    </reaction>
</comment>
<dbReference type="PANTHER" id="PTHR14269">
    <property type="entry name" value="CDP-DIACYLGLYCEROL--GLYCEROL-3-PHOSPHATE 3-PHOSPHATIDYLTRANSFERASE-RELATED"/>
    <property type="match status" value="1"/>
</dbReference>
<dbReference type="Gene3D" id="1.20.120.1760">
    <property type="match status" value="1"/>
</dbReference>
<evidence type="ECO:0000256" key="10">
    <source>
        <dbReference type="ARBA" id="ARBA00023098"/>
    </source>
</evidence>
<evidence type="ECO:0000256" key="3">
    <source>
        <dbReference type="ARBA" id="ARBA00010441"/>
    </source>
</evidence>
<feature type="transmembrane region" description="Helical" evidence="16">
    <location>
        <begin position="156"/>
        <end position="180"/>
    </location>
</feature>
<dbReference type="InterPro" id="IPR050324">
    <property type="entry name" value="CDP-alcohol_PTase-I"/>
</dbReference>
<protein>
    <recommendedName>
        <fullName evidence="5">CDP-diacylglycerol--serine O-phosphatidyltransferase</fullName>
        <ecNumber evidence="4">2.7.8.8</ecNumber>
    </recommendedName>
    <alternativeName>
        <fullName evidence="14">Phosphatidylserine synthase</fullName>
    </alternativeName>
</protein>
<keyword evidence="10" id="KW-0443">Lipid metabolism</keyword>
<feature type="transmembrane region" description="Helical" evidence="16">
    <location>
        <begin position="67"/>
        <end position="88"/>
    </location>
</feature>
<evidence type="ECO:0000256" key="16">
    <source>
        <dbReference type="SAM" id="Phobius"/>
    </source>
</evidence>
<evidence type="ECO:0000256" key="1">
    <source>
        <dbReference type="ARBA" id="ARBA00000287"/>
    </source>
</evidence>
<keyword evidence="13" id="KW-1208">Phospholipid metabolism</keyword>
<comment type="subcellular location">
    <subcellularLocation>
        <location evidence="2">Endomembrane system</location>
        <topology evidence="2">Multi-pass membrane protein</topology>
    </subcellularLocation>
</comment>
<dbReference type="InterPro" id="IPR000462">
    <property type="entry name" value="CDP-OH_P_trans"/>
</dbReference>
<dbReference type="PANTHER" id="PTHR14269:SF61">
    <property type="entry name" value="CDP-DIACYLGLYCEROL--SERINE O-PHOSPHATIDYLTRANSFERASE"/>
    <property type="match status" value="1"/>
</dbReference>
<keyword evidence="12" id="KW-0594">Phospholipid biosynthesis</keyword>
<evidence type="ECO:0000256" key="5">
    <source>
        <dbReference type="ARBA" id="ARBA00017171"/>
    </source>
</evidence>
<evidence type="ECO:0000256" key="7">
    <source>
        <dbReference type="ARBA" id="ARBA00022679"/>
    </source>
</evidence>
<keyword evidence="6" id="KW-0444">Lipid biosynthesis</keyword>
<feature type="transmembrane region" description="Helical" evidence="16">
    <location>
        <begin position="33"/>
        <end position="55"/>
    </location>
</feature>
<feature type="transmembrane region" description="Helical" evidence="16">
    <location>
        <begin position="94"/>
        <end position="111"/>
    </location>
</feature>
<accession>A0A4Y9QRG5</accession>
<comment type="caution">
    <text evidence="17">The sequence shown here is derived from an EMBL/GenBank/DDBJ whole genome shotgun (WGS) entry which is preliminary data.</text>
</comment>
<proteinExistence type="inferred from homology"/>
<evidence type="ECO:0000313" key="18">
    <source>
        <dbReference type="Proteomes" id="UP000297647"/>
    </source>
</evidence>
<dbReference type="InterPro" id="IPR004533">
    <property type="entry name" value="CDP-diaglyc--ser_O-PTrfase"/>
</dbReference>
<keyword evidence="9 16" id="KW-1133">Transmembrane helix</keyword>
<evidence type="ECO:0000256" key="11">
    <source>
        <dbReference type="ARBA" id="ARBA00023136"/>
    </source>
</evidence>
<comment type="similarity">
    <text evidence="3 15">Belongs to the CDP-alcohol phosphatidyltransferase class-I family.</text>
</comment>
<dbReference type="OrthoDB" id="9777147at2"/>
<dbReference type="PROSITE" id="PS00379">
    <property type="entry name" value="CDP_ALCOHOL_P_TRANSF"/>
    <property type="match status" value="1"/>
</dbReference>
<evidence type="ECO:0000256" key="9">
    <source>
        <dbReference type="ARBA" id="ARBA00022989"/>
    </source>
</evidence>
<evidence type="ECO:0000256" key="8">
    <source>
        <dbReference type="ARBA" id="ARBA00022692"/>
    </source>
</evidence>
<evidence type="ECO:0000256" key="13">
    <source>
        <dbReference type="ARBA" id="ARBA00023264"/>
    </source>
</evidence>
<dbReference type="RefSeq" id="WP_135073689.1">
    <property type="nucleotide sequence ID" value="NZ_SPSB01000003.1"/>
</dbReference>
<evidence type="ECO:0000256" key="15">
    <source>
        <dbReference type="RuleBase" id="RU003750"/>
    </source>
</evidence>
<dbReference type="Proteomes" id="UP000297647">
    <property type="component" value="Unassembled WGS sequence"/>
</dbReference>
<dbReference type="EC" id="2.7.8.8" evidence="4"/>
<evidence type="ECO:0000256" key="6">
    <source>
        <dbReference type="ARBA" id="ARBA00022516"/>
    </source>
</evidence>
<name>A0A4Y9QRG5_9BACT</name>
<dbReference type="InterPro" id="IPR043130">
    <property type="entry name" value="CDP-OH_PTrfase_TM_dom"/>
</dbReference>
<dbReference type="GO" id="GO:0012505">
    <property type="term" value="C:endomembrane system"/>
    <property type="evidence" value="ECO:0007669"/>
    <property type="project" value="UniProtKB-SubCell"/>
</dbReference>
<sequence length="230" mass="25394">MKIKSHIPNILTLGNLLSGVIGCIWVIEGNYQAGAYFILLAALLDFFDGFAARLLKVTGELGKQLDSLADLVSFGVLPGFILVSWIQNLTSTEWLAYLALTIPLFSALRLAKFNIDERQSDRFIGLPTPANALFFSTLPFLSSQLAQLDFLFANPWFLIVLAWIFSLLLVAELPLIALKFKNFSARDNVFRYMLIGSGAILLLTMGLAGVPLVILFYLVLSVIENSVFSP</sequence>
<dbReference type="InterPro" id="IPR048254">
    <property type="entry name" value="CDP_ALCOHOL_P_TRANSF_CS"/>
</dbReference>
<organism evidence="17 18">
    <name type="scientific">Algoriphagus kandeliae</name>
    <dbReference type="NCBI Taxonomy" id="2562278"/>
    <lineage>
        <taxon>Bacteria</taxon>
        <taxon>Pseudomonadati</taxon>
        <taxon>Bacteroidota</taxon>
        <taxon>Cytophagia</taxon>
        <taxon>Cytophagales</taxon>
        <taxon>Cyclobacteriaceae</taxon>
        <taxon>Algoriphagus</taxon>
    </lineage>
</organism>